<evidence type="ECO:0000313" key="1">
    <source>
        <dbReference type="EMBL" id="SDL88092.1"/>
    </source>
</evidence>
<gene>
    <name evidence="1" type="ORF">SAMN05421813_103114</name>
</gene>
<accession>A0A1G9NNC2</accession>
<protein>
    <submittedName>
        <fullName evidence="1">Uncharacterized protein</fullName>
    </submittedName>
</protein>
<dbReference type="STRING" id="990371.SAMN05421813_103114"/>
<sequence length="75" mass="8997">MLKLTITNSRNYETLSLDDYRMRYSFTAHFFCAGAGPWFRHFAVHFYHLYVCLPLIDAYAFSRQSQPKATEFRNY</sequence>
<keyword evidence="2" id="KW-1185">Reference proteome</keyword>
<dbReference type="Proteomes" id="UP000199226">
    <property type="component" value="Unassembled WGS sequence"/>
</dbReference>
<organism evidence="1 2">
    <name type="scientific">Daejeonella rubra</name>
    <dbReference type="NCBI Taxonomy" id="990371"/>
    <lineage>
        <taxon>Bacteria</taxon>
        <taxon>Pseudomonadati</taxon>
        <taxon>Bacteroidota</taxon>
        <taxon>Sphingobacteriia</taxon>
        <taxon>Sphingobacteriales</taxon>
        <taxon>Sphingobacteriaceae</taxon>
        <taxon>Daejeonella</taxon>
    </lineage>
</organism>
<proteinExistence type="predicted"/>
<name>A0A1G9NNC2_9SPHI</name>
<reference evidence="2" key="1">
    <citation type="submission" date="2016-10" db="EMBL/GenBank/DDBJ databases">
        <authorList>
            <person name="Varghese N."/>
            <person name="Submissions S."/>
        </authorList>
    </citation>
    <scope>NUCLEOTIDE SEQUENCE [LARGE SCALE GENOMIC DNA]</scope>
    <source>
        <strain evidence="2">DSM 24536</strain>
    </source>
</reference>
<dbReference type="AlphaFoldDB" id="A0A1G9NNC2"/>
<dbReference type="EMBL" id="FNHH01000003">
    <property type="protein sequence ID" value="SDL88092.1"/>
    <property type="molecule type" value="Genomic_DNA"/>
</dbReference>
<evidence type="ECO:0000313" key="2">
    <source>
        <dbReference type="Proteomes" id="UP000199226"/>
    </source>
</evidence>